<gene>
    <name evidence="2" type="ORF">E2C01_009284</name>
</gene>
<feature type="region of interest" description="Disordered" evidence="1">
    <location>
        <begin position="102"/>
        <end position="123"/>
    </location>
</feature>
<feature type="compositionally biased region" description="Basic and acidic residues" evidence="1">
    <location>
        <begin position="21"/>
        <end position="30"/>
    </location>
</feature>
<reference evidence="2 3" key="1">
    <citation type="submission" date="2019-05" db="EMBL/GenBank/DDBJ databases">
        <title>Another draft genome of Portunus trituberculatus and its Hox gene families provides insights of decapod evolution.</title>
        <authorList>
            <person name="Jeong J.-H."/>
            <person name="Song I."/>
            <person name="Kim S."/>
            <person name="Choi T."/>
            <person name="Kim D."/>
            <person name="Ryu S."/>
            <person name="Kim W."/>
        </authorList>
    </citation>
    <scope>NUCLEOTIDE SEQUENCE [LARGE SCALE GENOMIC DNA]</scope>
    <source>
        <tissue evidence="2">Muscle</tissue>
    </source>
</reference>
<keyword evidence="3" id="KW-1185">Reference proteome</keyword>
<evidence type="ECO:0000313" key="3">
    <source>
        <dbReference type="Proteomes" id="UP000324222"/>
    </source>
</evidence>
<organism evidence="2 3">
    <name type="scientific">Portunus trituberculatus</name>
    <name type="common">Swimming crab</name>
    <name type="synonym">Neptunus trituberculatus</name>
    <dbReference type="NCBI Taxonomy" id="210409"/>
    <lineage>
        <taxon>Eukaryota</taxon>
        <taxon>Metazoa</taxon>
        <taxon>Ecdysozoa</taxon>
        <taxon>Arthropoda</taxon>
        <taxon>Crustacea</taxon>
        <taxon>Multicrustacea</taxon>
        <taxon>Malacostraca</taxon>
        <taxon>Eumalacostraca</taxon>
        <taxon>Eucarida</taxon>
        <taxon>Decapoda</taxon>
        <taxon>Pleocyemata</taxon>
        <taxon>Brachyura</taxon>
        <taxon>Eubrachyura</taxon>
        <taxon>Portunoidea</taxon>
        <taxon>Portunidae</taxon>
        <taxon>Portuninae</taxon>
        <taxon>Portunus</taxon>
    </lineage>
</organism>
<dbReference type="EMBL" id="VSRR010000508">
    <property type="protein sequence ID" value="MPC16460.1"/>
    <property type="molecule type" value="Genomic_DNA"/>
</dbReference>
<sequence length="123" mass="14003">MHVVESWGYRWVGERSRRWRRREVAEDGGKSGDVTSGHVSPRLSPECRSSTTATSSTSHSTYMFPCYPLPRHRGKFQKGEEEEQEQEEEEVVVVVVVVNGGLGECQEDKDDKDEEEDDDGDKI</sequence>
<protein>
    <submittedName>
        <fullName evidence="2">Uncharacterized protein</fullName>
    </submittedName>
</protein>
<feature type="region of interest" description="Disordered" evidence="1">
    <location>
        <begin position="21"/>
        <end position="64"/>
    </location>
</feature>
<feature type="compositionally biased region" description="Acidic residues" evidence="1">
    <location>
        <begin position="105"/>
        <end position="123"/>
    </location>
</feature>
<name>A0A5B7D445_PORTR</name>
<evidence type="ECO:0000256" key="1">
    <source>
        <dbReference type="SAM" id="MobiDB-lite"/>
    </source>
</evidence>
<evidence type="ECO:0000313" key="2">
    <source>
        <dbReference type="EMBL" id="MPC16460.1"/>
    </source>
</evidence>
<dbReference type="AlphaFoldDB" id="A0A5B7D445"/>
<accession>A0A5B7D445</accession>
<dbReference type="Proteomes" id="UP000324222">
    <property type="component" value="Unassembled WGS sequence"/>
</dbReference>
<proteinExistence type="predicted"/>
<feature type="compositionally biased region" description="Low complexity" evidence="1">
    <location>
        <begin position="49"/>
        <end position="61"/>
    </location>
</feature>
<comment type="caution">
    <text evidence="2">The sequence shown here is derived from an EMBL/GenBank/DDBJ whole genome shotgun (WGS) entry which is preliminary data.</text>
</comment>